<dbReference type="Pfam" id="PF00549">
    <property type="entry name" value="Ligase_CoA"/>
    <property type="match status" value="1"/>
</dbReference>
<evidence type="ECO:0000259" key="3">
    <source>
        <dbReference type="Pfam" id="PF00549"/>
    </source>
</evidence>
<dbReference type="Gene3D" id="3.40.50.261">
    <property type="entry name" value="Succinyl-CoA synthetase domains"/>
    <property type="match status" value="1"/>
</dbReference>
<comment type="caution">
    <text evidence="4">The sequence shown here is derived from an EMBL/GenBank/DDBJ whole genome shotgun (WGS) entry which is preliminary data.</text>
</comment>
<dbReference type="InterPro" id="IPR016102">
    <property type="entry name" value="Succinyl-CoA_synth-like"/>
</dbReference>
<dbReference type="Proteomes" id="UP000285138">
    <property type="component" value="Unassembled WGS sequence"/>
</dbReference>
<dbReference type="EMBL" id="QZAA01000124">
    <property type="protein sequence ID" value="RQD76289.1"/>
    <property type="molecule type" value="Genomic_DNA"/>
</dbReference>
<sequence length="70" mass="7475">FGGITRCDEAARGIISAVKKIDPGLVPVVRLGGTNEAEGWSILKDSGLEIEVCKNMKEAVIKAIEYGEEV</sequence>
<dbReference type="PANTHER" id="PTHR11815">
    <property type="entry name" value="SUCCINYL-COA SYNTHETASE BETA CHAIN"/>
    <property type="match status" value="1"/>
</dbReference>
<evidence type="ECO:0000256" key="1">
    <source>
        <dbReference type="ARBA" id="ARBA00022532"/>
    </source>
</evidence>
<name>A0A424YF66_9FIRM</name>
<dbReference type="PANTHER" id="PTHR11815:SF10">
    <property type="entry name" value="SUCCINATE--COA LIGASE [GDP-FORMING] SUBUNIT BETA, MITOCHONDRIAL"/>
    <property type="match status" value="1"/>
</dbReference>
<organism evidence="4 5">
    <name type="scientific">Candidatus Syntrophonatronum acetioxidans</name>
    <dbReference type="NCBI Taxonomy" id="1795816"/>
    <lineage>
        <taxon>Bacteria</taxon>
        <taxon>Bacillati</taxon>
        <taxon>Bacillota</taxon>
        <taxon>Clostridia</taxon>
        <taxon>Eubacteriales</taxon>
        <taxon>Syntrophomonadaceae</taxon>
        <taxon>Candidatus Syntrophonatronum</taxon>
    </lineage>
</organism>
<evidence type="ECO:0000313" key="5">
    <source>
        <dbReference type="Proteomes" id="UP000285138"/>
    </source>
</evidence>
<evidence type="ECO:0000256" key="2">
    <source>
        <dbReference type="ARBA" id="ARBA00022741"/>
    </source>
</evidence>
<dbReference type="SUPFAM" id="SSF52210">
    <property type="entry name" value="Succinyl-CoA synthetase domains"/>
    <property type="match status" value="1"/>
</dbReference>
<dbReference type="InterPro" id="IPR005811">
    <property type="entry name" value="SUCC_ACL_C"/>
</dbReference>
<dbReference type="EC" id="6.2.1.5" evidence="4"/>
<evidence type="ECO:0000313" key="4">
    <source>
        <dbReference type="EMBL" id="RQD76289.1"/>
    </source>
</evidence>
<feature type="non-terminal residue" evidence="4">
    <location>
        <position position="1"/>
    </location>
</feature>
<dbReference type="AlphaFoldDB" id="A0A424YF66"/>
<feature type="domain" description="ATP-citrate synthase/succinyl-CoA ligase C-terminal" evidence="3">
    <location>
        <begin position="1"/>
        <end position="63"/>
    </location>
</feature>
<dbReference type="GO" id="GO:0004775">
    <property type="term" value="F:succinate-CoA ligase (ADP-forming) activity"/>
    <property type="evidence" value="ECO:0007669"/>
    <property type="project" value="UniProtKB-EC"/>
</dbReference>
<proteinExistence type="predicted"/>
<dbReference type="GO" id="GO:0006099">
    <property type="term" value="P:tricarboxylic acid cycle"/>
    <property type="evidence" value="ECO:0007669"/>
    <property type="project" value="UniProtKB-KW"/>
</dbReference>
<dbReference type="GO" id="GO:0000166">
    <property type="term" value="F:nucleotide binding"/>
    <property type="evidence" value="ECO:0007669"/>
    <property type="project" value="UniProtKB-KW"/>
</dbReference>
<dbReference type="GO" id="GO:0006104">
    <property type="term" value="P:succinyl-CoA metabolic process"/>
    <property type="evidence" value="ECO:0007669"/>
    <property type="project" value="TreeGrafter"/>
</dbReference>
<reference evidence="4 5" key="1">
    <citation type="submission" date="2018-08" db="EMBL/GenBank/DDBJ databases">
        <title>The metabolism and importance of syntrophic acetate oxidation coupled to methane or sulfide production in haloalkaline environments.</title>
        <authorList>
            <person name="Timmers P.H.A."/>
            <person name="Vavourakis C.D."/>
            <person name="Sorokin D.Y."/>
            <person name="Sinninghe Damste J.S."/>
            <person name="Muyzer G."/>
            <person name="Stams A.J.M."/>
            <person name="Plugge C.M."/>
        </authorList>
    </citation>
    <scope>NUCLEOTIDE SEQUENCE [LARGE SCALE GENOMIC DNA]</scope>
    <source>
        <strain evidence="4">MSAO_Bac1</strain>
    </source>
</reference>
<keyword evidence="1" id="KW-0816">Tricarboxylic acid cycle</keyword>
<keyword evidence="4" id="KW-0436">Ligase</keyword>
<keyword evidence="2" id="KW-0547">Nucleotide-binding</keyword>
<dbReference type="GO" id="GO:0042709">
    <property type="term" value="C:succinate-CoA ligase complex"/>
    <property type="evidence" value="ECO:0007669"/>
    <property type="project" value="TreeGrafter"/>
</dbReference>
<gene>
    <name evidence="4" type="primary">sucC</name>
    <name evidence="4" type="ORF">D5R97_04610</name>
</gene>
<protein>
    <submittedName>
        <fullName evidence="4">Succinate--CoA ligase subunit beta</fullName>
        <ecNumber evidence="4">6.2.1.5</ecNumber>
    </submittedName>
</protein>
<accession>A0A424YF66</accession>